<keyword evidence="3" id="KW-1185">Reference proteome</keyword>
<feature type="transmembrane region" description="Helical" evidence="1">
    <location>
        <begin position="6"/>
        <end position="25"/>
    </location>
</feature>
<name>A0A9W7E2R1_9STRA</name>
<gene>
    <name evidence="2" type="ORF">TrRE_jg10518</name>
</gene>
<organism evidence="2 3">
    <name type="scientific">Triparma retinervis</name>
    <dbReference type="NCBI Taxonomy" id="2557542"/>
    <lineage>
        <taxon>Eukaryota</taxon>
        <taxon>Sar</taxon>
        <taxon>Stramenopiles</taxon>
        <taxon>Ochrophyta</taxon>
        <taxon>Bolidophyceae</taxon>
        <taxon>Parmales</taxon>
        <taxon>Triparmaceae</taxon>
        <taxon>Triparma</taxon>
    </lineage>
</organism>
<accession>A0A9W7E2R1</accession>
<reference evidence="2" key="1">
    <citation type="submission" date="2022-07" db="EMBL/GenBank/DDBJ databases">
        <title>Genome analysis of Parmales, a sister group of diatoms, reveals the evolutionary specialization of diatoms from phago-mixotrophs to photoautotrophs.</title>
        <authorList>
            <person name="Ban H."/>
            <person name="Sato S."/>
            <person name="Yoshikawa S."/>
            <person name="Kazumasa Y."/>
            <person name="Nakamura Y."/>
            <person name="Ichinomiya M."/>
            <person name="Saitoh K."/>
            <person name="Sato N."/>
            <person name="Blanc-Mathieu R."/>
            <person name="Endo H."/>
            <person name="Kuwata A."/>
            <person name="Ogata H."/>
        </authorList>
    </citation>
    <scope>NUCLEOTIDE SEQUENCE</scope>
</reference>
<dbReference type="EMBL" id="BRXZ01002525">
    <property type="protein sequence ID" value="GMH64052.1"/>
    <property type="molecule type" value="Genomic_DNA"/>
</dbReference>
<evidence type="ECO:0000313" key="2">
    <source>
        <dbReference type="EMBL" id="GMH64052.1"/>
    </source>
</evidence>
<feature type="transmembrane region" description="Helical" evidence="1">
    <location>
        <begin position="69"/>
        <end position="89"/>
    </location>
</feature>
<keyword evidence="1" id="KW-0812">Transmembrane</keyword>
<feature type="transmembrane region" description="Helical" evidence="1">
    <location>
        <begin position="394"/>
        <end position="412"/>
    </location>
</feature>
<feature type="transmembrane region" description="Helical" evidence="1">
    <location>
        <begin position="32"/>
        <end position="49"/>
    </location>
</feature>
<feature type="transmembrane region" description="Helical" evidence="1">
    <location>
        <begin position="299"/>
        <end position="325"/>
    </location>
</feature>
<protein>
    <submittedName>
        <fullName evidence="2">Uncharacterized protein</fullName>
    </submittedName>
</protein>
<comment type="caution">
    <text evidence="2">The sequence shown here is derived from an EMBL/GenBank/DDBJ whole genome shotgun (WGS) entry which is preliminary data.</text>
</comment>
<dbReference type="Proteomes" id="UP001165082">
    <property type="component" value="Unassembled WGS sequence"/>
</dbReference>
<evidence type="ECO:0000256" key="1">
    <source>
        <dbReference type="SAM" id="Phobius"/>
    </source>
</evidence>
<evidence type="ECO:0000313" key="3">
    <source>
        <dbReference type="Proteomes" id="UP001165082"/>
    </source>
</evidence>
<keyword evidence="1" id="KW-0472">Membrane</keyword>
<feature type="transmembrane region" description="Helical" evidence="1">
    <location>
        <begin position="139"/>
        <end position="163"/>
    </location>
</feature>
<dbReference type="AlphaFoldDB" id="A0A9W7E2R1"/>
<proteinExistence type="predicted"/>
<feature type="transmembrane region" description="Helical" evidence="1">
    <location>
        <begin position="345"/>
        <end position="366"/>
    </location>
</feature>
<feature type="transmembrane region" description="Helical" evidence="1">
    <location>
        <begin position="101"/>
        <end position="119"/>
    </location>
</feature>
<dbReference type="OrthoDB" id="186615at2759"/>
<sequence length="449" mass="49688">MWWNWTVVICLYLTYFLRVVLLHEFSVAAKTAGFIVTIGFIIAHGSIWQKEYEYQAVNGHPSENDPAVFTNPMIAFAFPLIFATTFLVSEGCQSIKKVMKAASILLIFGIFESAAIYVLNNELFQLFFSSATDALTRFAIRLFTPLVLKGVFLELCAVFAPLLSNLLETEIRPVSIALFAPIGCAADLIGRLFQSSAETVADSIILELCGTFAEVYTADVLLQGKTNLDDLVLSIKWCLGFCGCAKNSSLDSVSPQESVSAQEPVPKKLLKTRTTFAVGAMLSSDDSFDHKEKKKHMRIVFCTTAMIMNTITEASGLIVGSLFWICSNANPSASGGKGLDVSQAILNFFVMLFGELVLSDSVVAYISHKFESRYVISLAHEWEDFRETQRTAKMGLIVIISMISSVAIMQIPHRLCLTSHMSNEEDWTLSQCPKAVWNETLFLRDATSN</sequence>
<keyword evidence="1" id="KW-1133">Transmembrane helix</keyword>